<proteinExistence type="predicted"/>
<dbReference type="SUPFAM" id="SSF88713">
    <property type="entry name" value="Glycoside hydrolase/deacetylase"/>
    <property type="match status" value="1"/>
</dbReference>
<dbReference type="PANTHER" id="PTHR30105:SF2">
    <property type="entry name" value="DIVERGENT POLYSACCHARIDE DEACETYLASE SUPERFAMILY"/>
    <property type="match status" value="1"/>
</dbReference>
<evidence type="ECO:0000256" key="1">
    <source>
        <dbReference type="SAM" id="Phobius"/>
    </source>
</evidence>
<reference evidence="2 3" key="1">
    <citation type="submission" date="2019-07" db="EMBL/GenBank/DDBJ databases">
        <title>Sulfurimonas paralvinellae sp. nov., a novel mesophilic, hydrogen- and sulfur-oxidizing chemolithoautotroph within the Epsilonproteo- bacteria isolated from a deep-sea hydrothermal vent polychaete nest, reclassification of Thiomicrospira denitrificans as Sulfurimonas denitrificans comb. nov. and emended description of the genus Sulfurimonas.</title>
        <authorList>
            <person name="Wang S."/>
            <person name="Jiang L."/>
            <person name="Shao Z."/>
        </authorList>
    </citation>
    <scope>NUCLEOTIDE SEQUENCE [LARGE SCALE GENOMIC DNA]</scope>
    <source>
        <strain evidence="2 3">GO25</strain>
    </source>
</reference>
<dbReference type="KEGG" id="spal:FM071_08140"/>
<dbReference type="GO" id="GO:0005975">
    <property type="term" value="P:carbohydrate metabolic process"/>
    <property type="evidence" value="ECO:0007669"/>
    <property type="project" value="InterPro"/>
</dbReference>
<dbReference type="EMBL" id="CP041406">
    <property type="protein sequence ID" value="QOP46261.1"/>
    <property type="molecule type" value="Genomic_DNA"/>
</dbReference>
<protein>
    <submittedName>
        <fullName evidence="2">Divergent polysaccharide deacetylase family protein</fullName>
    </submittedName>
</protein>
<keyword evidence="1" id="KW-0812">Transmembrane</keyword>
<sequence>MAKRKKSKKKQSSSKVLMYTAWALALVALVLSSILIGYYFGYSSAEEKTVKTVTKEKVRKLPSKSQPKKTNVKKQLEEVLKKESKTYNSAAHEIESEALANPPKVPLTKPKLYAAKPKLAIIIDDVQTASQVRAIKSVGIPLTMSFLPPRAARPNSAKLAAHEKFYMVHLPMEAMHFSKEEPYTLRVRESQQEILQRVADIKKLFPKVAYINNHTGSKFTSNEVAMNRLIFALNKYHIHFIDSRTTAQTQAPKVMKNFGLKYVARDVFLDHHMDKPYVLGQIKKAIAVAKAHGTAIAIGHPHKNTLEALYESKKLFAKDVDLVLVNKIY</sequence>
<accession>A0A7M1B9E1</accession>
<organism evidence="2 3">
    <name type="scientific">Sulfurimonas paralvinellae</name>
    <dbReference type="NCBI Taxonomy" id="317658"/>
    <lineage>
        <taxon>Bacteria</taxon>
        <taxon>Pseudomonadati</taxon>
        <taxon>Campylobacterota</taxon>
        <taxon>Epsilonproteobacteria</taxon>
        <taxon>Campylobacterales</taxon>
        <taxon>Sulfurimonadaceae</taxon>
        <taxon>Sulfurimonas</taxon>
    </lineage>
</organism>
<name>A0A7M1B9E1_9BACT</name>
<evidence type="ECO:0000313" key="3">
    <source>
        <dbReference type="Proteomes" id="UP000593580"/>
    </source>
</evidence>
<dbReference type="InterPro" id="IPR006837">
    <property type="entry name" value="Divergent_DAC"/>
</dbReference>
<keyword evidence="3" id="KW-1185">Reference proteome</keyword>
<dbReference type="AlphaFoldDB" id="A0A7M1B9E1"/>
<dbReference type="Gene3D" id="3.20.20.370">
    <property type="entry name" value="Glycoside hydrolase/deacetylase"/>
    <property type="match status" value="1"/>
</dbReference>
<dbReference type="Proteomes" id="UP000593580">
    <property type="component" value="Chromosome"/>
</dbReference>
<feature type="transmembrane region" description="Helical" evidence="1">
    <location>
        <begin position="21"/>
        <end position="41"/>
    </location>
</feature>
<dbReference type="PANTHER" id="PTHR30105">
    <property type="entry name" value="UNCHARACTERIZED YIBQ-RELATED"/>
    <property type="match status" value="1"/>
</dbReference>
<keyword evidence="1" id="KW-1133">Transmembrane helix</keyword>
<dbReference type="InterPro" id="IPR011330">
    <property type="entry name" value="Glyco_hydro/deAcase_b/a-brl"/>
</dbReference>
<dbReference type="CDD" id="cd10936">
    <property type="entry name" value="CE4_DAC2"/>
    <property type="match status" value="1"/>
</dbReference>
<dbReference type="RefSeq" id="WP_193110520.1">
    <property type="nucleotide sequence ID" value="NZ_CP041406.1"/>
</dbReference>
<gene>
    <name evidence="2" type="ORF">FM071_08140</name>
</gene>
<evidence type="ECO:0000313" key="2">
    <source>
        <dbReference type="EMBL" id="QOP46261.1"/>
    </source>
</evidence>
<keyword evidence="1" id="KW-0472">Membrane</keyword>
<dbReference type="Pfam" id="PF04748">
    <property type="entry name" value="Polysacc_deac_2"/>
    <property type="match status" value="1"/>
</dbReference>